<protein>
    <submittedName>
        <fullName evidence="2">DUF3796 domain-containing protein</fullName>
    </submittedName>
</protein>
<sequence length="200" mass="22069">MKKKQKTGGLLAMIATALFIDFTVFFGSGNLSWAAKWAIVGLAGLGQLAAVWGWLHMKPWPEKIKEVKEKQVYNLTAKFYSLLTLAATSIYTVGVWLWTPSTQPSLIKDIALGALLAIQLLFFLFFALKKVKEKADERFYINLGKAATLMFVLCVLTLLLFAAISAVRGSIAVNAGLFFIAIGVLVLLFGFAFFVFEKES</sequence>
<accession>A0ABS5AUS2</accession>
<proteinExistence type="predicted"/>
<comment type="caution">
    <text evidence="2">The sequence shown here is derived from an EMBL/GenBank/DDBJ whole genome shotgun (WGS) entry which is preliminary data.</text>
</comment>
<keyword evidence="1" id="KW-0812">Transmembrane</keyword>
<evidence type="ECO:0000313" key="2">
    <source>
        <dbReference type="EMBL" id="MBP2620323.1"/>
    </source>
</evidence>
<dbReference type="Proteomes" id="UP001519349">
    <property type="component" value="Unassembled WGS sequence"/>
</dbReference>
<feature type="transmembrane region" description="Helical" evidence="1">
    <location>
        <begin position="34"/>
        <end position="55"/>
    </location>
</feature>
<feature type="transmembrane region" description="Helical" evidence="1">
    <location>
        <begin position="110"/>
        <end position="128"/>
    </location>
</feature>
<feature type="transmembrane region" description="Helical" evidence="1">
    <location>
        <begin position="177"/>
        <end position="196"/>
    </location>
</feature>
<reference evidence="2 3" key="1">
    <citation type="submission" date="2018-05" db="EMBL/GenBank/DDBJ databases">
        <title>Draft genome sequence of Streptococcus panodentis CCUG 70867T.</title>
        <authorList>
            <person name="Salva-Serra F."/>
            <person name="Mendez V."/>
            <person name="Jaen-Luchoro D."/>
            <person name="Gonzales-Siles L."/>
            <person name="Karlsson R."/>
            <person name="Engstrom-Jakobsson H."/>
            <person name="Busquets A."/>
            <person name="Gomila M."/>
            <person name="Pineiro-Iglesias B."/>
            <person name="Bennasar-Figueras A."/>
            <person name="Seeger M."/>
            <person name="Moore E."/>
        </authorList>
    </citation>
    <scope>NUCLEOTIDE SEQUENCE [LARGE SCALE GENOMIC DNA]</scope>
    <source>
        <strain evidence="2 3">CCUG 70867</strain>
    </source>
</reference>
<organism evidence="2 3">
    <name type="scientific">Streptococcus panodentis</name>
    <dbReference type="NCBI Taxonomy" id="1581472"/>
    <lineage>
        <taxon>Bacteria</taxon>
        <taxon>Bacillati</taxon>
        <taxon>Bacillota</taxon>
        <taxon>Bacilli</taxon>
        <taxon>Lactobacillales</taxon>
        <taxon>Streptococcaceae</taxon>
        <taxon>Streptococcus</taxon>
    </lineage>
</organism>
<evidence type="ECO:0000256" key="1">
    <source>
        <dbReference type="SAM" id="Phobius"/>
    </source>
</evidence>
<keyword evidence="3" id="KW-1185">Reference proteome</keyword>
<evidence type="ECO:0000313" key="3">
    <source>
        <dbReference type="Proteomes" id="UP001519349"/>
    </source>
</evidence>
<dbReference type="EMBL" id="QFAY01000004">
    <property type="protein sequence ID" value="MBP2620323.1"/>
    <property type="molecule type" value="Genomic_DNA"/>
</dbReference>
<keyword evidence="1" id="KW-0472">Membrane</keyword>
<dbReference type="RefSeq" id="WP_209550835.1">
    <property type="nucleotide sequence ID" value="NZ_QFAY01000004.1"/>
</dbReference>
<keyword evidence="1" id="KW-1133">Transmembrane helix</keyword>
<name>A0ABS5AUS2_9STRE</name>
<feature type="transmembrane region" description="Helical" evidence="1">
    <location>
        <begin position="149"/>
        <end position="171"/>
    </location>
</feature>
<feature type="transmembrane region" description="Helical" evidence="1">
    <location>
        <begin position="7"/>
        <end position="28"/>
    </location>
</feature>
<feature type="transmembrane region" description="Helical" evidence="1">
    <location>
        <begin position="75"/>
        <end position="98"/>
    </location>
</feature>
<gene>
    <name evidence="2" type="ORF">DHL47_03040</name>
</gene>